<reference evidence="1" key="2">
    <citation type="journal article" date="2015" name="Data Brief">
        <title>Shoot transcriptome of the giant reed, Arundo donax.</title>
        <authorList>
            <person name="Barrero R.A."/>
            <person name="Guerrero F.D."/>
            <person name="Moolhuijzen P."/>
            <person name="Goolsby J.A."/>
            <person name="Tidwell J."/>
            <person name="Bellgard S.E."/>
            <person name="Bellgard M.I."/>
        </authorList>
    </citation>
    <scope>NUCLEOTIDE SEQUENCE</scope>
    <source>
        <tissue evidence="1">Shoot tissue taken approximately 20 cm above the soil surface</tissue>
    </source>
</reference>
<evidence type="ECO:0000313" key="1">
    <source>
        <dbReference type="EMBL" id="JAE17651.1"/>
    </source>
</evidence>
<dbReference type="EMBL" id="GBRH01180245">
    <property type="protein sequence ID" value="JAE17651.1"/>
    <property type="molecule type" value="Transcribed_RNA"/>
</dbReference>
<proteinExistence type="predicted"/>
<reference evidence="1" key="1">
    <citation type="submission" date="2014-09" db="EMBL/GenBank/DDBJ databases">
        <authorList>
            <person name="Magalhaes I.L.F."/>
            <person name="Oliveira U."/>
            <person name="Santos F.R."/>
            <person name="Vidigal T.H.D.A."/>
            <person name="Brescovit A.D."/>
            <person name="Santos A.J."/>
        </authorList>
    </citation>
    <scope>NUCLEOTIDE SEQUENCE</scope>
    <source>
        <tissue evidence="1">Shoot tissue taken approximately 20 cm above the soil surface</tissue>
    </source>
</reference>
<sequence length="27" mass="3462">MTQELTWVMIFLFWRKKLRILISRSKH</sequence>
<accession>A0A0A9G551</accession>
<protein>
    <submittedName>
        <fullName evidence="1">Uncharacterized protein</fullName>
    </submittedName>
</protein>
<organism evidence="1">
    <name type="scientific">Arundo donax</name>
    <name type="common">Giant reed</name>
    <name type="synonym">Donax arundinaceus</name>
    <dbReference type="NCBI Taxonomy" id="35708"/>
    <lineage>
        <taxon>Eukaryota</taxon>
        <taxon>Viridiplantae</taxon>
        <taxon>Streptophyta</taxon>
        <taxon>Embryophyta</taxon>
        <taxon>Tracheophyta</taxon>
        <taxon>Spermatophyta</taxon>
        <taxon>Magnoliopsida</taxon>
        <taxon>Liliopsida</taxon>
        <taxon>Poales</taxon>
        <taxon>Poaceae</taxon>
        <taxon>PACMAD clade</taxon>
        <taxon>Arundinoideae</taxon>
        <taxon>Arundineae</taxon>
        <taxon>Arundo</taxon>
    </lineage>
</organism>
<name>A0A0A9G551_ARUDO</name>
<dbReference type="AlphaFoldDB" id="A0A0A9G551"/>